<feature type="chain" id="PRO_5039673480" description="LamG-like jellyroll fold domain-containing protein" evidence="4">
    <location>
        <begin position="31"/>
        <end position="1400"/>
    </location>
</feature>
<dbReference type="Pfam" id="PF13385">
    <property type="entry name" value="Laminin_G_3"/>
    <property type="match status" value="3"/>
</dbReference>
<feature type="domain" description="LamG-like jellyroll fold" evidence="5">
    <location>
        <begin position="1005"/>
        <end position="1146"/>
    </location>
</feature>
<accession>A0A1R0KLB9</accession>
<gene>
    <name evidence="6" type="ORF">BS329_26475</name>
</gene>
<dbReference type="SMART" id="SM00560">
    <property type="entry name" value="LamGL"/>
    <property type="match status" value="2"/>
</dbReference>
<dbReference type="OrthoDB" id="324838at2"/>
<dbReference type="InterPro" id="IPR006558">
    <property type="entry name" value="LamG-like"/>
</dbReference>
<dbReference type="InterPro" id="IPR042837">
    <property type="entry name" value="PTX3"/>
</dbReference>
<dbReference type="PANTHER" id="PTHR46943">
    <property type="entry name" value="PENTRAXIN-RELATED PROTEIN PTX3"/>
    <property type="match status" value="1"/>
</dbReference>
<reference evidence="6 7" key="1">
    <citation type="submission" date="2016-01" db="EMBL/GenBank/DDBJ databases">
        <title>Amycolatopsis coloradensis genome sequencing and assembly.</title>
        <authorList>
            <person name="Mayilraj S."/>
        </authorList>
    </citation>
    <scope>NUCLEOTIDE SEQUENCE [LARGE SCALE GENOMIC DNA]</scope>
    <source>
        <strain evidence="6 7">DSM 44225</strain>
    </source>
</reference>
<evidence type="ECO:0000259" key="5">
    <source>
        <dbReference type="SMART" id="SM00560"/>
    </source>
</evidence>
<sequence>MRSSRLRSRLGVVSVVVAVAFGVLPATAFASPAEAASPAPSAVPNSAPDTASATKFAKEGRKKVRIDDLTSERSETVANPDGSLTRTQNTRPVRVPRGGDWVPADSTLSPGPNGALSPKAAMADISLSAGRRGDVQTAGTSPLLQLSANGTSVGLDWPGALPQPVVSGATATYPEVLPGIDLKVEVDVDKVHEVVVIKTPEAAKNPAIAKIKLGLPVKNGQVTKDADGALRVKDTKGADVFLAKAPLMWDSSGVEPGSVDFVRGPAAGGRQAKVATEISGKALLLTPDADLLANAAYPVYVDPTWQTNYCANCGRNHYLVQHACGASKTPGEAAWDTGDQLKAGYIYDSSSSCAGNLVTARSFVEMNLGGLAGKLIYTAQLNLAVTNSKDCGGSNNVVLTNPIVPGLKFGSGPALGNWLGGVNGCPTNVGFDVLPTIVSLVNAGGPTFTFGIVSPNENDQKTWKRYSTQVGFSVTYNSRPNAPFNLAIVNGTSTHSCVPPVPGMPRIRPVLGRTSTGYVVKANVQDPDGGMLYTGFRVYKGWVSTGNYAWDGREAGVDNVLSDSNVANRNAQATLSTASMNADGIYSFDAHVTDGRETSWAVPCEVEVQLSAPAAPSVSSQTYPSGGFGGGPGRAGDFTFAVANTPTSVGSYVWKLDNTAPPTCNGTEPGTVKPAAYSGPATVAIAPQTKGTHVLSVWSCNRAKTPSTRVDYNFSVRDVTAPLASWQFEGDGASQAPGLRYVGEGKGAFTDGKIGEGAALSGQAGDYFATGARVVDTAKSFSASAWVNPAGLNSRRVVLSQDGSQSSGFALQYHESGKWAFSIADPAQANPAQSSAFSTSAPAEGTWTHLTGVYDAAAKTATLYVNGQAQATVTATGSGGAGPLVAGGGKAGGARTYLYSGKLDEVALFDRALTASEVGSLHGNNGVPTGLSAIREYAFESSTVDATGNDGALTFAPGSAFATGYSDSAGQSATESKVGQSSGQAFVSDGPGYGQTKTPVIDTAQSFTVSAWVKLADANGYYVVAGQDGIRSGAFQLRYSPDVNRWIMGLSAADDDGDVYRWASSTSIPQVGVWTHLTGVYDSSTAKVLIYVNGVLEGQTAIPAGSAWTATGGFAVGQVRWKGQPSPYFKGSIDQVQVWDRALPAAETAGLANTAVLRANYQLDGNTNDGVTGAAGVVSGGAAMVNDNGVNVAKFDKSWTGQIESPRPPALRADRSFTVEAWVRHKWTPEDIQDAKLRSPSNSVGGDDATRAGVALNDPKFSPFLLGYRPSKDAAGNWYGKWSWLASSPSATAGQPTPGVAVTSESVDENTWTHLTGTYDAVTDVACLYAETDERQFQPVCRSGVTGWAGNSDIASLFLGRGIWDGYKSDYWYGDVRGVRVYTGVLDPQRIAADMILDHP</sequence>
<dbReference type="EMBL" id="MQUQ01000015">
    <property type="protein sequence ID" value="OLZ47465.1"/>
    <property type="molecule type" value="Genomic_DNA"/>
</dbReference>
<dbReference type="PANTHER" id="PTHR46943:SF1">
    <property type="entry name" value="PENTRAXIN-RELATED PROTEIN PTX3"/>
    <property type="match status" value="1"/>
</dbReference>
<dbReference type="InterPro" id="IPR013320">
    <property type="entry name" value="ConA-like_dom_sf"/>
</dbReference>
<proteinExistence type="predicted"/>
<evidence type="ECO:0000313" key="6">
    <source>
        <dbReference type="EMBL" id="OLZ47465.1"/>
    </source>
</evidence>
<comment type="caution">
    <text evidence="6">The sequence shown here is derived from an EMBL/GenBank/DDBJ whole genome shotgun (WGS) entry which is preliminary data.</text>
</comment>
<keyword evidence="2" id="KW-1015">Disulfide bond</keyword>
<feature type="signal peptide" evidence="4">
    <location>
        <begin position="1"/>
        <end position="30"/>
    </location>
</feature>
<organism evidence="6 7">
    <name type="scientific">Amycolatopsis coloradensis</name>
    <dbReference type="NCBI Taxonomy" id="76021"/>
    <lineage>
        <taxon>Bacteria</taxon>
        <taxon>Bacillati</taxon>
        <taxon>Actinomycetota</taxon>
        <taxon>Actinomycetes</taxon>
        <taxon>Pseudonocardiales</taxon>
        <taxon>Pseudonocardiaceae</taxon>
        <taxon>Amycolatopsis</taxon>
    </lineage>
</organism>
<evidence type="ECO:0000313" key="7">
    <source>
        <dbReference type="Proteomes" id="UP000187486"/>
    </source>
</evidence>
<dbReference type="Gene3D" id="2.60.120.200">
    <property type="match status" value="3"/>
</dbReference>
<keyword evidence="7" id="KW-1185">Reference proteome</keyword>
<dbReference type="SUPFAM" id="SSF49899">
    <property type="entry name" value="Concanavalin A-like lectins/glucanases"/>
    <property type="match status" value="3"/>
</dbReference>
<protein>
    <recommendedName>
        <fullName evidence="5">LamG-like jellyroll fold domain-containing protein</fullName>
    </recommendedName>
</protein>
<feature type="compositionally biased region" description="Basic and acidic residues" evidence="3">
    <location>
        <begin position="65"/>
        <end position="75"/>
    </location>
</feature>
<evidence type="ECO:0000256" key="3">
    <source>
        <dbReference type="SAM" id="MobiDB-lite"/>
    </source>
</evidence>
<feature type="compositionally biased region" description="Polar residues" evidence="3">
    <location>
        <begin position="82"/>
        <end position="91"/>
    </location>
</feature>
<dbReference type="RefSeq" id="WP_076163966.1">
    <property type="nucleotide sequence ID" value="NZ_JBEZVB010000003.1"/>
</dbReference>
<evidence type="ECO:0000256" key="1">
    <source>
        <dbReference type="ARBA" id="ARBA00022729"/>
    </source>
</evidence>
<dbReference type="STRING" id="76021.BS329_26475"/>
<keyword evidence="1 4" id="KW-0732">Signal</keyword>
<feature type="domain" description="LamG-like jellyroll fold" evidence="5">
    <location>
        <begin position="779"/>
        <end position="916"/>
    </location>
</feature>
<name>A0A1R0KLB9_9PSEU</name>
<evidence type="ECO:0000256" key="4">
    <source>
        <dbReference type="SAM" id="SignalP"/>
    </source>
</evidence>
<dbReference type="GO" id="GO:0006955">
    <property type="term" value="P:immune response"/>
    <property type="evidence" value="ECO:0007669"/>
    <property type="project" value="InterPro"/>
</dbReference>
<evidence type="ECO:0000256" key="2">
    <source>
        <dbReference type="ARBA" id="ARBA00023157"/>
    </source>
</evidence>
<feature type="region of interest" description="Disordered" evidence="3">
    <location>
        <begin position="35"/>
        <end position="116"/>
    </location>
</feature>
<feature type="compositionally biased region" description="Low complexity" evidence="3">
    <location>
        <begin position="35"/>
        <end position="48"/>
    </location>
</feature>
<dbReference type="Proteomes" id="UP000187486">
    <property type="component" value="Unassembled WGS sequence"/>
</dbReference>